<keyword evidence="2" id="KW-1185">Reference proteome</keyword>
<proteinExistence type="predicted"/>
<name>M0JH01_9EURY</name>
<comment type="caution">
    <text evidence="1">The sequence shown here is derived from an EMBL/GenBank/DDBJ whole genome shotgun (WGS) entry which is preliminary data.</text>
</comment>
<evidence type="ECO:0000313" key="2">
    <source>
        <dbReference type="Proteomes" id="UP000011553"/>
    </source>
</evidence>
<dbReference type="PATRIC" id="fig|662478.6.peg.994"/>
<dbReference type="Proteomes" id="UP000011553">
    <property type="component" value="Unassembled WGS sequence"/>
</dbReference>
<organism evidence="1 2">
    <name type="scientific">Haloferax denitrificans ATCC 35960</name>
    <dbReference type="NCBI Taxonomy" id="662478"/>
    <lineage>
        <taxon>Archaea</taxon>
        <taxon>Methanobacteriati</taxon>
        <taxon>Methanobacteriota</taxon>
        <taxon>Stenosarchaea group</taxon>
        <taxon>Halobacteria</taxon>
        <taxon>Halobacteriales</taxon>
        <taxon>Haloferacaceae</taxon>
        <taxon>Haloferax</taxon>
    </lineage>
</organism>
<evidence type="ECO:0000313" key="1">
    <source>
        <dbReference type="EMBL" id="EMA06950.1"/>
    </source>
</evidence>
<reference evidence="1 2" key="1">
    <citation type="journal article" date="2014" name="PLoS Genet.">
        <title>Phylogenetically driven sequencing of extremely halophilic archaea reveals strategies for static and dynamic osmo-response.</title>
        <authorList>
            <person name="Becker E.A."/>
            <person name="Seitzer P.M."/>
            <person name="Tritt A."/>
            <person name="Larsen D."/>
            <person name="Krusor M."/>
            <person name="Yao A.I."/>
            <person name="Wu D."/>
            <person name="Madern D."/>
            <person name="Eisen J.A."/>
            <person name="Darling A.E."/>
            <person name="Facciotti M.T."/>
        </authorList>
    </citation>
    <scope>NUCLEOTIDE SEQUENCE [LARGE SCALE GENOMIC DNA]</scope>
    <source>
        <strain evidence="1 2">ATCC 35960</strain>
    </source>
</reference>
<accession>M0JH01</accession>
<protein>
    <submittedName>
        <fullName evidence="1">Uncharacterized protein</fullName>
    </submittedName>
</protein>
<gene>
    <name evidence="1" type="ORF">C438_05337</name>
</gene>
<dbReference type="EMBL" id="AOLP01000006">
    <property type="protein sequence ID" value="EMA06950.1"/>
    <property type="molecule type" value="Genomic_DNA"/>
</dbReference>
<sequence>MNGPHAERIWVSVRRLTGSIQRRPLCESVDQLLTNRSTADYCFVPAETVVEIPLLEPLADVVDGDELCPLHARYARRDELGSDVFVGKFDEYALNK</sequence>
<dbReference type="AlphaFoldDB" id="M0JH01"/>